<evidence type="ECO:0000313" key="1">
    <source>
        <dbReference type="EMBL" id="EDM10495.1"/>
    </source>
</evidence>
<dbReference type="AlphaFoldDB" id="A6J812"/>
<name>A6J812_RAT</name>
<dbReference type="EMBL" id="CH473978">
    <property type="protein sequence ID" value="EDM10495.1"/>
    <property type="molecule type" value="Genomic_DNA"/>
</dbReference>
<protein>
    <submittedName>
        <fullName evidence="1">RCG55179</fullName>
    </submittedName>
</protein>
<accession>A6J812</accession>
<reference evidence="1 2" key="1">
    <citation type="submission" date="2005-09" db="EMBL/GenBank/DDBJ databases">
        <authorList>
            <person name="Mural R.J."/>
            <person name="Li P.W."/>
            <person name="Adams M.D."/>
            <person name="Amanatides P.G."/>
            <person name="Baden-Tillson H."/>
            <person name="Barnstead M."/>
            <person name="Chin S.H."/>
            <person name="Dew I."/>
            <person name="Evans C.A."/>
            <person name="Ferriera S."/>
            <person name="Flanigan M."/>
            <person name="Fosler C."/>
            <person name="Glodek A."/>
            <person name="Gu Z."/>
            <person name="Holt R.A."/>
            <person name="Jennings D."/>
            <person name="Kraft C.L."/>
            <person name="Lu F."/>
            <person name="Nguyen T."/>
            <person name="Nusskern D.R."/>
            <person name="Pfannkoch C.M."/>
            <person name="Sitter C."/>
            <person name="Sutton G.G."/>
            <person name="Venter J.C."/>
            <person name="Wang Z."/>
            <person name="Woodage T."/>
            <person name="Zheng X.H."/>
            <person name="Zhong F."/>
        </authorList>
    </citation>
    <scope>NUCLEOTIDE SEQUENCE [LARGE SCALE GENOMIC DNA]</scope>
    <source>
        <strain>BN</strain>
        <strain evidence="2">Sprague-Dawley</strain>
    </source>
</reference>
<organism evidence="1 2">
    <name type="scientific">Rattus norvegicus</name>
    <name type="common">Rat</name>
    <dbReference type="NCBI Taxonomy" id="10116"/>
    <lineage>
        <taxon>Eukaryota</taxon>
        <taxon>Metazoa</taxon>
        <taxon>Chordata</taxon>
        <taxon>Craniata</taxon>
        <taxon>Vertebrata</taxon>
        <taxon>Euteleostomi</taxon>
        <taxon>Mammalia</taxon>
        <taxon>Eutheria</taxon>
        <taxon>Euarchontoglires</taxon>
        <taxon>Glires</taxon>
        <taxon>Rodentia</taxon>
        <taxon>Myomorpha</taxon>
        <taxon>Muroidea</taxon>
        <taxon>Muridae</taxon>
        <taxon>Murinae</taxon>
        <taxon>Rattus</taxon>
    </lineage>
</organism>
<dbReference type="Proteomes" id="UP000234681">
    <property type="component" value="Chromosome 5"/>
</dbReference>
<proteinExistence type="predicted"/>
<evidence type="ECO:0000313" key="2">
    <source>
        <dbReference type="Proteomes" id="UP000234681"/>
    </source>
</evidence>
<gene>
    <name evidence="1" type="ORF">rCG_55179</name>
</gene>
<feature type="non-terminal residue" evidence="1">
    <location>
        <position position="28"/>
    </location>
</feature>
<sequence>MHVCIVRKPSPVLIIVIFIKESTPERSL</sequence>